<dbReference type="AlphaFoldDB" id="A0A1G9YM47"/>
<sequence>MKRLLPRRPRRHRAERGLRGYRGMIAVIVMIALVAVLALTGTFRRGLCALDPDSCTGTPSGGADPTYYDTGALPAASDERAVATGAGLDAVPPGRHKTAAGKVPALTAGSGASLEQLWTPLAGVEQAGLTDTTVLIPLEDMACGTSITGPCDTWEGLQSDSTAEHMQGADRLSLLGLDPFVGIESETSTLDLTLANSPLRKGGSGSSAILYRHSQRLRDGATTETWAWQASPETAAVVSVERLRGGLLHSVKIIGATTGADNQVIWTTISTPVTDSSREALDQWVSAFTVDGPALPDDLWEPTAAVGPDDDVLLRLVHATGQVTRETLSTGDGSPGLTPQVLRDDPEHAGAGLAVTSTETLGELDALGRREFKAEEDQ</sequence>
<keyword evidence="2" id="KW-1133">Transmembrane helix</keyword>
<keyword evidence="2" id="KW-0472">Membrane</keyword>
<keyword evidence="2" id="KW-0812">Transmembrane</keyword>
<accession>A0A1G9YM47</accession>
<proteinExistence type="predicted"/>
<feature type="region of interest" description="Disordered" evidence="1">
    <location>
        <begin position="326"/>
        <end position="345"/>
    </location>
</feature>
<organism evidence="3 4">
    <name type="scientific">Actinomyces ruminicola</name>
    <dbReference type="NCBI Taxonomy" id="332524"/>
    <lineage>
        <taxon>Bacteria</taxon>
        <taxon>Bacillati</taxon>
        <taxon>Actinomycetota</taxon>
        <taxon>Actinomycetes</taxon>
        <taxon>Actinomycetales</taxon>
        <taxon>Actinomycetaceae</taxon>
        <taxon>Actinomyces</taxon>
    </lineage>
</organism>
<gene>
    <name evidence="3" type="ORF">SAMN04487766_11367</name>
</gene>
<evidence type="ECO:0000256" key="1">
    <source>
        <dbReference type="SAM" id="MobiDB-lite"/>
    </source>
</evidence>
<protein>
    <submittedName>
        <fullName evidence="3">Uncharacterized protein</fullName>
    </submittedName>
</protein>
<reference evidence="3 4" key="1">
    <citation type="submission" date="2016-10" db="EMBL/GenBank/DDBJ databases">
        <authorList>
            <person name="de Groot N.N."/>
        </authorList>
    </citation>
    <scope>NUCLEOTIDE SEQUENCE [LARGE SCALE GENOMIC DNA]</scope>
    <source>
        <strain evidence="3 4">KPR-7B</strain>
    </source>
</reference>
<dbReference type="EMBL" id="FNHU01000013">
    <property type="protein sequence ID" value="SDN10289.1"/>
    <property type="molecule type" value="Genomic_DNA"/>
</dbReference>
<evidence type="ECO:0000313" key="3">
    <source>
        <dbReference type="EMBL" id="SDN10289.1"/>
    </source>
</evidence>
<dbReference type="Proteomes" id="UP000199671">
    <property type="component" value="Unassembled WGS sequence"/>
</dbReference>
<name>A0A1G9YM47_9ACTO</name>
<evidence type="ECO:0000313" key="4">
    <source>
        <dbReference type="Proteomes" id="UP000199671"/>
    </source>
</evidence>
<feature type="transmembrane region" description="Helical" evidence="2">
    <location>
        <begin position="21"/>
        <end position="43"/>
    </location>
</feature>
<evidence type="ECO:0000256" key="2">
    <source>
        <dbReference type="SAM" id="Phobius"/>
    </source>
</evidence>